<comment type="cofactor">
    <cofactor evidence="14 16">
        <name>Zn(2+)</name>
        <dbReference type="ChEBI" id="CHEBI:29105"/>
    </cofactor>
    <text evidence="14 16">Binds 1 zinc ion per subunit.</text>
</comment>
<gene>
    <name evidence="19" type="ORF">IRI77_03230</name>
</gene>
<evidence type="ECO:0000313" key="20">
    <source>
        <dbReference type="Proteomes" id="UP000593892"/>
    </source>
</evidence>
<feature type="transmembrane region" description="Helical" evidence="14">
    <location>
        <begin position="134"/>
        <end position="158"/>
    </location>
</feature>
<comment type="subcellular location">
    <subcellularLocation>
        <location evidence="1 14">Cell membrane</location>
        <topology evidence="1 14">Multi-pass membrane protein</topology>
    </subcellularLocation>
</comment>
<evidence type="ECO:0000256" key="4">
    <source>
        <dbReference type="ARBA" id="ARBA00022670"/>
    </source>
</evidence>
<feature type="transmembrane region" description="Helical" evidence="14">
    <location>
        <begin position="170"/>
        <end position="189"/>
    </location>
</feature>
<dbReference type="PROSITE" id="PS51371">
    <property type="entry name" value="CBS"/>
    <property type="match status" value="1"/>
</dbReference>
<protein>
    <recommendedName>
        <fullName evidence="14">Zinc metalloprotease</fullName>
    </recommendedName>
</protein>
<feature type="active site" evidence="15">
    <location>
        <position position="95"/>
    </location>
</feature>
<dbReference type="GO" id="GO:0005886">
    <property type="term" value="C:plasma membrane"/>
    <property type="evidence" value="ECO:0007669"/>
    <property type="project" value="UniProtKB-SubCell"/>
</dbReference>
<evidence type="ECO:0000256" key="5">
    <source>
        <dbReference type="ARBA" id="ARBA00022692"/>
    </source>
</evidence>
<evidence type="ECO:0000256" key="14">
    <source>
        <dbReference type="PIRNR" id="PIRNR006404"/>
    </source>
</evidence>
<dbReference type="PANTHER" id="PTHR39188">
    <property type="entry name" value="MEMBRANE-ASSOCIATED ZINC METALLOPROTEASE M50B"/>
    <property type="match status" value="1"/>
</dbReference>
<evidence type="ECO:0000259" key="18">
    <source>
        <dbReference type="PROSITE" id="PS51371"/>
    </source>
</evidence>
<evidence type="ECO:0000256" key="10">
    <source>
        <dbReference type="ARBA" id="ARBA00022989"/>
    </source>
</evidence>
<evidence type="ECO:0000256" key="3">
    <source>
        <dbReference type="ARBA" id="ARBA00022475"/>
    </source>
</evidence>
<keyword evidence="4 14" id="KW-0645">Protease</keyword>
<feature type="binding site" evidence="16">
    <location>
        <position position="98"/>
    </location>
    <ligand>
        <name>Zn(2+)</name>
        <dbReference type="ChEBI" id="CHEBI:29105"/>
        <note>catalytic</note>
    </ligand>
</feature>
<dbReference type="AlphaFoldDB" id="A0A7S7SM00"/>
<dbReference type="GO" id="GO:0006508">
    <property type="term" value="P:proteolysis"/>
    <property type="evidence" value="ECO:0007669"/>
    <property type="project" value="UniProtKB-KW"/>
</dbReference>
<dbReference type="CDD" id="cd06164">
    <property type="entry name" value="S2P-M50_SpoIVFB_CBS"/>
    <property type="match status" value="1"/>
</dbReference>
<dbReference type="InterPro" id="IPR016483">
    <property type="entry name" value="UCP006404_Pept_M50_CBS"/>
</dbReference>
<dbReference type="PIRSF" id="PIRSF006404">
    <property type="entry name" value="UCP006404_Pept_M50_CBS"/>
    <property type="match status" value="1"/>
</dbReference>
<evidence type="ECO:0000256" key="8">
    <source>
        <dbReference type="ARBA" id="ARBA00022801"/>
    </source>
</evidence>
<evidence type="ECO:0000256" key="9">
    <source>
        <dbReference type="ARBA" id="ARBA00022833"/>
    </source>
</evidence>
<feature type="transmembrane region" description="Helical" evidence="14">
    <location>
        <begin position="107"/>
        <end position="125"/>
    </location>
</feature>
<feature type="binding site" evidence="16">
    <location>
        <position position="190"/>
    </location>
    <ligand>
        <name>Zn(2+)</name>
        <dbReference type="ChEBI" id="CHEBI:29105"/>
        <note>catalytic</note>
    </ligand>
</feature>
<feature type="transmembrane region" description="Helical" evidence="14">
    <location>
        <begin position="46"/>
        <end position="64"/>
    </location>
</feature>
<dbReference type="Gene3D" id="3.10.580.10">
    <property type="entry name" value="CBS-domain"/>
    <property type="match status" value="1"/>
</dbReference>
<keyword evidence="7" id="KW-0677">Repeat</keyword>
<dbReference type="SUPFAM" id="SSF54631">
    <property type="entry name" value="CBS-domain pair"/>
    <property type="match status" value="1"/>
</dbReference>
<sequence>MAGLTRGGDDSGGSLAWKKRLQQGNPMARATVPLGRILGIPINLDYSWFLIFGLLTWMLAGNYYPKEFPHWTPAMYWVTGAATALLLFASVLLHELGHALVALRSNIPVRSITLFIFGGVAQIGAEPLTPKAEFLIAIAGPAVSLALALLFNVLQPALAGIEPLLGLVKYLAYINLALAVFNLIPGFPLDGGRVFRSIVWAATKDMRRATLIAANTGRFFGFLFIFSGVWRALSGDLGGLWIAFVGWFLENAASAQVHQVAFQGLLAGHTASQAMSSHCPSVAPDIKLQQLVDEHVLGGGRRCFLVVQGGQTLGMMTLHRIKEVPRSQWASTTAATVMHPMRELKSIGPRTDLWAALQLLDRDGVNQLPVMEGDLVVGMLSRDDVISFLGTMQELGPATTRQIA</sequence>
<dbReference type="InterPro" id="IPR008915">
    <property type="entry name" value="Peptidase_M50"/>
</dbReference>
<dbReference type="SMART" id="SM00116">
    <property type="entry name" value="CBS"/>
    <property type="match status" value="2"/>
</dbReference>
<dbReference type="Pfam" id="PF00571">
    <property type="entry name" value="CBS"/>
    <property type="match status" value="1"/>
</dbReference>
<evidence type="ECO:0000256" key="11">
    <source>
        <dbReference type="ARBA" id="ARBA00023049"/>
    </source>
</evidence>
<dbReference type="Pfam" id="PF02163">
    <property type="entry name" value="Peptidase_M50"/>
    <property type="match status" value="2"/>
</dbReference>
<evidence type="ECO:0000256" key="2">
    <source>
        <dbReference type="ARBA" id="ARBA00007931"/>
    </source>
</evidence>
<evidence type="ECO:0000256" key="17">
    <source>
        <dbReference type="PROSITE-ProRule" id="PRU00703"/>
    </source>
</evidence>
<keyword evidence="10 14" id="KW-1133">Transmembrane helix</keyword>
<evidence type="ECO:0000256" key="15">
    <source>
        <dbReference type="PIRSR" id="PIRSR006404-1"/>
    </source>
</evidence>
<keyword evidence="3 14" id="KW-1003">Cell membrane</keyword>
<evidence type="ECO:0000256" key="7">
    <source>
        <dbReference type="ARBA" id="ARBA00022737"/>
    </source>
</evidence>
<name>A0A7S7SM00_PALFE</name>
<dbReference type="GO" id="GO:0008237">
    <property type="term" value="F:metallopeptidase activity"/>
    <property type="evidence" value="ECO:0007669"/>
    <property type="project" value="UniProtKB-UniRule"/>
</dbReference>
<keyword evidence="20" id="KW-1185">Reference proteome</keyword>
<organism evidence="19 20">
    <name type="scientific">Paludibaculum fermentans</name>
    <dbReference type="NCBI Taxonomy" id="1473598"/>
    <lineage>
        <taxon>Bacteria</taxon>
        <taxon>Pseudomonadati</taxon>
        <taxon>Acidobacteriota</taxon>
        <taxon>Terriglobia</taxon>
        <taxon>Bryobacterales</taxon>
        <taxon>Bryobacteraceae</taxon>
        <taxon>Paludibaculum</taxon>
    </lineage>
</organism>
<dbReference type="Proteomes" id="UP000593892">
    <property type="component" value="Chromosome"/>
</dbReference>
<dbReference type="GO" id="GO:0046872">
    <property type="term" value="F:metal ion binding"/>
    <property type="evidence" value="ECO:0007669"/>
    <property type="project" value="UniProtKB-UniRule"/>
</dbReference>
<keyword evidence="12 17" id="KW-0129">CBS domain</keyword>
<keyword evidence="11 14" id="KW-0482">Metalloprotease</keyword>
<keyword evidence="13 14" id="KW-0472">Membrane</keyword>
<evidence type="ECO:0000313" key="19">
    <source>
        <dbReference type="EMBL" id="QOY88986.1"/>
    </source>
</evidence>
<dbReference type="RefSeq" id="WP_194450649.1">
    <property type="nucleotide sequence ID" value="NZ_CP063849.1"/>
</dbReference>
<dbReference type="InterPro" id="IPR046342">
    <property type="entry name" value="CBS_dom_sf"/>
</dbReference>
<dbReference type="EMBL" id="CP063849">
    <property type="protein sequence ID" value="QOY88986.1"/>
    <property type="molecule type" value="Genomic_DNA"/>
</dbReference>
<comment type="similarity">
    <text evidence="2 14">Belongs to the peptidase M50B family.</text>
</comment>
<feature type="binding site" evidence="16">
    <location>
        <position position="94"/>
    </location>
    <ligand>
        <name>Zn(2+)</name>
        <dbReference type="ChEBI" id="CHEBI:29105"/>
        <note>catalytic</note>
    </ligand>
</feature>
<evidence type="ECO:0000256" key="6">
    <source>
        <dbReference type="ARBA" id="ARBA00022723"/>
    </source>
</evidence>
<keyword evidence="5 14" id="KW-0812">Transmembrane</keyword>
<accession>A0A7S7SM00</accession>
<dbReference type="KEGG" id="pfer:IRI77_03230"/>
<keyword evidence="8 14" id="KW-0378">Hydrolase</keyword>
<evidence type="ECO:0000256" key="13">
    <source>
        <dbReference type="ARBA" id="ARBA00023136"/>
    </source>
</evidence>
<feature type="transmembrane region" description="Helical" evidence="14">
    <location>
        <begin position="76"/>
        <end position="101"/>
    </location>
</feature>
<proteinExistence type="inferred from homology"/>
<evidence type="ECO:0000256" key="16">
    <source>
        <dbReference type="PIRSR" id="PIRSR006404-2"/>
    </source>
</evidence>
<feature type="domain" description="CBS" evidence="18">
    <location>
        <begin position="338"/>
        <end position="395"/>
    </location>
</feature>
<keyword evidence="9 14" id="KW-0862">Zinc</keyword>
<dbReference type="PANTHER" id="PTHR39188:SF3">
    <property type="entry name" value="STAGE IV SPORULATION PROTEIN FB"/>
    <property type="match status" value="1"/>
</dbReference>
<evidence type="ECO:0000256" key="1">
    <source>
        <dbReference type="ARBA" id="ARBA00004651"/>
    </source>
</evidence>
<reference evidence="19 20" key="1">
    <citation type="submission" date="2020-10" db="EMBL/GenBank/DDBJ databases">
        <title>Complete genome sequence of Paludibaculum fermentans P105T, a facultatively anaerobic acidobacterium capable of dissimilatory Fe(III) reduction.</title>
        <authorList>
            <person name="Dedysh S.N."/>
            <person name="Beletsky A.V."/>
            <person name="Kulichevskaya I.S."/>
            <person name="Mardanov A.V."/>
            <person name="Ravin N.V."/>
        </authorList>
    </citation>
    <scope>NUCLEOTIDE SEQUENCE [LARGE SCALE GENOMIC DNA]</scope>
    <source>
        <strain evidence="19 20">P105</strain>
    </source>
</reference>
<evidence type="ECO:0000256" key="12">
    <source>
        <dbReference type="ARBA" id="ARBA00023122"/>
    </source>
</evidence>
<keyword evidence="6 14" id="KW-0479">Metal-binding</keyword>
<dbReference type="InterPro" id="IPR000644">
    <property type="entry name" value="CBS_dom"/>
</dbReference>